<reference evidence="1" key="1">
    <citation type="submission" date="2023-04" db="EMBL/GenBank/DDBJ databases">
        <authorList>
            <consortium name="ELIXIR-Norway"/>
        </authorList>
    </citation>
    <scope>NUCLEOTIDE SEQUENCE [LARGE SCALE GENOMIC DNA]</scope>
</reference>
<gene>
    <name evidence="1" type="ORF">MRATA1EN1_LOCUS17305</name>
</gene>
<organism evidence="1 2">
    <name type="scientific">Rangifer tarandus platyrhynchus</name>
    <name type="common">Svalbard reindeer</name>
    <dbReference type="NCBI Taxonomy" id="3082113"/>
    <lineage>
        <taxon>Eukaryota</taxon>
        <taxon>Metazoa</taxon>
        <taxon>Chordata</taxon>
        <taxon>Craniata</taxon>
        <taxon>Vertebrata</taxon>
        <taxon>Euteleostomi</taxon>
        <taxon>Mammalia</taxon>
        <taxon>Eutheria</taxon>
        <taxon>Laurasiatheria</taxon>
        <taxon>Artiodactyla</taxon>
        <taxon>Ruminantia</taxon>
        <taxon>Pecora</taxon>
        <taxon>Cervidae</taxon>
        <taxon>Odocoileinae</taxon>
        <taxon>Rangifer</taxon>
    </lineage>
</organism>
<sequence length="84" mass="9325">MKLPGGGSEKMARQRTGEELAWALCDPQSPGPAGNWPARQLGFRGLGLVKSPHCHESRTLRQREPENAANSRECRLDKQLLQFA</sequence>
<proteinExistence type="predicted"/>
<evidence type="ECO:0000313" key="2">
    <source>
        <dbReference type="Proteomes" id="UP001176941"/>
    </source>
</evidence>
<dbReference type="EMBL" id="OX459964">
    <property type="protein sequence ID" value="CAI9168343.1"/>
    <property type="molecule type" value="Genomic_DNA"/>
</dbReference>
<evidence type="ECO:0000313" key="1">
    <source>
        <dbReference type="EMBL" id="CAI9168343.1"/>
    </source>
</evidence>
<protein>
    <submittedName>
        <fullName evidence="1">Uncharacterized protein</fullName>
    </submittedName>
</protein>
<accession>A0ABN8Z409</accession>
<dbReference type="Proteomes" id="UP001176941">
    <property type="component" value="Chromosome 28"/>
</dbReference>
<keyword evidence="2" id="KW-1185">Reference proteome</keyword>
<name>A0ABN8Z409_RANTA</name>